<dbReference type="HOGENOM" id="CLU_089264_0_0_10"/>
<protein>
    <recommendedName>
        <fullName evidence="4">DUF2490 domain-containing protein</fullName>
    </recommendedName>
</protein>
<dbReference type="Pfam" id="PF10677">
    <property type="entry name" value="DUF2490"/>
    <property type="match status" value="1"/>
</dbReference>
<dbReference type="eggNOG" id="COG2067">
    <property type="taxonomic scope" value="Bacteria"/>
</dbReference>
<reference evidence="2 3" key="1">
    <citation type="journal article" date="2011" name="Stand. Genomic Sci.">
        <title>Complete genome sequence of Haliscomenobacter hydrossis type strain (O).</title>
        <authorList>
            <consortium name="US DOE Joint Genome Institute (JGI-PGF)"/>
            <person name="Daligault H."/>
            <person name="Lapidus A."/>
            <person name="Zeytun A."/>
            <person name="Nolan M."/>
            <person name="Lucas S."/>
            <person name="Del Rio T.G."/>
            <person name="Tice H."/>
            <person name="Cheng J.F."/>
            <person name="Tapia R."/>
            <person name="Han C."/>
            <person name="Goodwin L."/>
            <person name="Pitluck S."/>
            <person name="Liolios K."/>
            <person name="Pagani I."/>
            <person name="Ivanova N."/>
            <person name="Huntemann M."/>
            <person name="Mavromatis K."/>
            <person name="Mikhailova N."/>
            <person name="Pati A."/>
            <person name="Chen A."/>
            <person name="Palaniappan K."/>
            <person name="Land M."/>
            <person name="Hauser L."/>
            <person name="Brambilla E.M."/>
            <person name="Rohde M."/>
            <person name="Verbarg S."/>
            <person name="Goker M."/>
            <person name="Bristow J."/>
            <person name="Eisen J.A."/>
            <person name="Markowitz V."/>
            <person name="Hugenholtz P."/>
            <person name="Kyrpides N.C."/>
            <person name="Klenk H.P."/>
            <person name="Woyke T."/>
        </authorList>
    </citation>
    <scope>NUCLEOTIDE SEQUENCE [LARGE SCALE GENOMIC DNA]</scope>
    <source>
        <strain evidence="3">ATCC 27775 / DSM 1100 / LMG 10767 / O</strain>
    </source>
</reference>
<dbReference type="InterPro" id="IPR019619">
    <property type="entry name" value="DUF2490"/>
</dbReference>
<keyword evidence="1" id="KW-0732">Signal</keyword>
<sequence>MAMKFRWQLLMLMYMLGQFNALYAQKSVTEDQQAWLGVFNQYRFSDRWGMWSDVHFRLKNDFIQKPSQFIVRVGPTYYLTDDVRLTTAYNFINHFPDEAHKNISQPEHRLMQQVQWFTKIKQARLMQWVRLEERWRQKILNDDELGEGFSFNWRMRYNFGLFVPLSKKGLAPGGLQLLINDELMVNLGKNIVYNYFDQNRLFVGLVYQTNSHAHVQLGYMNVFQQLAAGNRYREQHVIRLFYFHNFDFRKSEEKH</sequence>
<evidence type="ECO:0000313" key="2">
    <source>
        <dbReference type="EMBL" id="AEE49694.1"/>
    </source>
</evidence>
<gene>
    <name evidence="2" type="ordered locus">Halhy_1808</name>
</gene>
<feature type="signal peptide" evidence="1">
    <location>
        <begin position="1"/>
        <end position="23"/>
    </location>
</feature>
<accession>F4L3X7</accession>
<dbReference type="EMBL" id="CP002691">
    <property type="protein sequence ID" value="AEE49694.1"/>
    <property type="molecule type" value="Genomic_DNA"/>
</dbReference>
<keyword evidence="3" id="KW-1185">Reference proteome</keyword>
<dbReference type="KEGG" id="hhy:Halhy_1808"/>
<proteinExistence type="predicted"/>
<evidence type="ECO:0000256" key="1">
    <source>
        <dbReference type="SAM" id="SignalP"/>
    </source>
</evidence>
<evidence type="ECO:0008006" key="4">
    <source>
        <dbReference type="Google" id="ProtNLM"/>
    </source>
</evidence>
<dbReference type="AlphaFoldDB" id="F4L3X7"/>
<name>F4L3X7_HALH1</name>
<reference key="2">
    <citation type="submission" date="2011-04" db="EMBL/GenBank/DDBJ databases">
        <title>Complete sequence of chromosome of Haliscomenobacter hydrossis DSM 1100.</title>
        <authorList>
            <consortium name="US DOE Joint Genome Institute (JGI-PGF)"/>
            <person name="Lucas S."/>
            <person name="Han J."/>
            <person name="Lapidus A."/>
            <person name="Bruce D."/>
            <person name="Goodwin L."/>
            <person name="Pitluck S."/>
            <person name="Peters L."/>
            <person name="Kyrpides N."/>
            <person name="Mavromatis K."/>
            <person name="Ivanova N."/>
            <person name="Ovchinnikova G."/>
            <person name="Pagani I."/>
            <person name="Daligault H."/>
            <person name="Detter J.C."/>
            <person name="Han C."/>
            <person name="Land M."/>
            <person name="Hauser L."/>
            <person name="Markowitz V."/>
            <person name="Cheng J.-F."/>
            <person name="Hugenholtz P."/>
            <person name="Woyke T."/>
            <person name="Wu D."/>
            <person name="Verbarg S."/>
            <person name="Frueling A."/>
            <person name="Brambilla E."/>
            <person name="Klenk H.-P."/>
            <person name="Eisen J.A."/>
        </authorList>
    </citation>
    <scope>NUCLEOTIDE SEQUENCE</scope>
    <source>
        <strain>DSM 1100</strain>
    </source>
</reference>
<evidence type="ECO:0000313" key="3">
    <source>
        <dbReference type="Proteomes" id="UP000008461"/>
    </source>
</evidence>
<feature type="chain" id="PRO_5003317521" description="DUF2490 domain-containing protein" evidence="1">
    <location>
        <begin position="24"/>
        <end position="255"/>
    </location>
</feature>
<dbReference type="Proteomes" id="UP000008461">
    <property type="component" value="Chromosome"/>
</dbReference>
<organism evidence="2 3">
    <name type="scientific">Haliscomenobacter hydrossis (strain ATCC 27775 / DSM 1100 / LMG 10767 / O)</name>
    <dbReference type="NCBI Taxonomy" id="760192"/>
    <lineage>
        <taxon>Bacteria</taxon>
        <taxon>Pseudomonadati</taxon>
        <taxon>Bacteroidota</taxon>
        <taxon>Saprospiria</taxon>
        <taxon>Saprospirales</taxon>
        <taxon>Haliscomenobacteraceae</taxon>
        <taxon>Haliscomenobacter</taxon>
    </lineage>
</organism>
<dbReference type="STRING" id="760192.Halhy_1808"/>